<evidence type="ECO:0000313" key="2">
    <source>
        <dbReference type="Proteomes" id="UP000238322"/>
    </source>
</evidence>
<dbReference type="RefSeq" id="WP_105328825.1">
    <property type="nucleotide sequence ID" value="NZ_PUHY01000005.1"/>
</dbReference>
<dbReference type="EMBL" id="PUHY01000005">
    <property type="protein sequence ID" value="PQO37576.1"/>
    <property type="molecule type" value="Genomic_DNA"/>
</dbReference>
<name>A0A2S8FZF9_9BACT</name>
<dbReference type="AlphaFoldDB" id="A0A2S8FZF9"/>
<dbReference type="Proteomes" id="UP000238322">
    <property type="component" value="Unassembled WGS sequence"/>
</dbReference>
<accession>A0A2S8FZF9</accession>
<comment type="caution">
    <text evidence="1">The sequence shown here is derived from an EMBL/GenBank/DDBJ whole genome shotgun (WGS) entry which is preliminary data.</text>
</comment>
<protein>
    <submittedName>
        <fullName evidence="1">Uncharacterized protein</fullName>
    </submittedName>
</protein>
<reference evidence="1 2" key="1">
    <citation type="submission" date="2018-02" db="EMBL/GenBank/DDBJ databases">
        <title>Comparative genomes isolates from brazilian mangrove.</title>
        <authorList>
            <person name="Araujo J.E."/>
            <person name="Taketani R.G."/>
            <person name="Silva M.C.P."/>
            <person name="Loureco M.V."/>
            <person name="Andreote F.D."/>
        </authorList>
    </citation>
    <scope>NUCLEOTIDE SEQUENCE [LARGE SCALE GENOMIC DNA]</scope>
    <source>
        <strain evidence="1 2">Hex-1 MGV</strain>
    </source>
</reference>
<proteinExistence type="predicted"/>
<gene>
    <name evidence="1" type="ORF">C5Y83_06425</name>
</gene>
<sequence length="144" mass="16216">MIDHQRGRQEAGLLDNLKTGLKVKRRILLGKLPTTLRAVELRRGAFRRMLEAAIIDLRGEIGLLEAAAVSECTYWVSSVAMADWILRHKLNDLSGTELSQIARQQAASMGRCRSVMAELLQDEKKASSLLEEIQRRFDAQEAIE</sequence>
<organism evidence="1 2">
    <name type="scientific">Blastopirellula marina</name>
    <dbReference type="NCBI Taxonomy" id="124"/>
    <lineage>
        <taxon>Bacteria</taxon>
        <taxon>Pseudomonadati</taxon>
        <taxon>Planctomycetota</taxon>
        <taxon>Planctomycetia</taxon>
        <taxon>Pirellulales</taxon>
        <taxon>Pirellulaceae</taxon>
        <taxon>Blastopirellula</taxon>
    </lineage>
</organism>
<evidence type="ECO:0000313" key="1">
    <source>
        <dbReference type="EMBL" id="PQO37576.1"/>
    </source>
</evidence>